<dbReference type="Proteomes" id="UP001304300">
    <property type="component" value="Chromosome"/>
</dbReference>
<evidence type="ECO:0000313" key="3">
    <source>
        <dbReference type="EMBL" id="WOO42006.1"/>
    </source>
</evidence>
<proteinExistence type="predicted"/>
<evidence type="ECO:0000259" key="1">
    <source>
        <dbReference type="Pfam" id="PF00534"/>
    </source>
</evidence>
<dbReference type="SUPFAM" id="SSF53756">
    <property type="entry name" value="UDP-Glycosyltransferase/glycogen phosphorylase"/>
    <property type="match status" value="1"/>
</dbReference>
<dbReference type="Pfam" id="PF00534">
    <property type="entry name" value="Glycos_transf_1"/>
    <property type="match status" value="1"/>
</dbReference>
<dbReference type="InterPro" id="IPR028098">
    <property type="entry name" value="Glyco_trans_4-like_N"/>
</dbReference>
<evidence type="ECO:0000313" key="4">
    <source>
        <dbReference type="Proteomes" id="UP001304300"/>
    </source>
</evidence>
<dbReference type="CDD" id="cd03801">
    <property type="entry name" value="GT4_PimA-like"/>
    <property type="match status" value="1"/>
</dbReference>
<gene>
    <name evidence="3" type="ORF">RZN69_02820</name>
</gene>
<evidence type="ECO:0000259" key="2">
    <source>
        <dbReference type="Pfam" id="PF13439"/>
    </source>
</evidence>
<dbReference type="AlphaFoldDB" id="A0AAQ3LAA7"/>
<dbReference type="Gene3D" id="3.40.50.2000">
    <property type="entry name" value="Glycogen Phosphorylase B"/>
    <property type="match status" value="2"/>
</dbReference>
<dbReference type="PANTHER" id="PTHR12526">
    <property type="entry name" value="GLYCOSYLTRANSFERASE"/>
    <property type="match status" value="1"/>
</dbReference>
<sequence>MSEALRIIHVPRRFALDEWGGTESVVYHLCDEQARAGFKPEIHTSQALAKTSQEIWRNIPIHRYRHCYPFFGLSNEDILSLDKKGGNLLSIALYRSLRGMRDVRLFHAHVTKRMGGSVMVAAHKRKCPFVVTLHGNIFDVPKLEAASIVEAQQGHFEWGKPFGAFFRSRHVLDEADAVVCVGWSEYQKASKALGAERVHHLPNGVNPDLFGGGDGSIVRSRLGIDQDTFVFGCISRIDPQKNQLLLVSALAKLVADGIKVAVILAGPVTNPDYLEQIELAVAKANLQNSFRILPAVEVESEEHRSTLAALDCFVLPSRHEPFGIVILEAWAAGVPVVASNVGGLSRLICNEQNGLHFRDGNTEDLVEKISFLMKNSELCNSLIENGNIEVRSNYCWSAIAEKQEIIYQDAEKQLLNRSS</sequence>
<name>A0AAQ3LAA7_9BACT</name>
<protein>
    <submittedName>
        <fullName evidence="3">Glycosyltransferase family 4 protein</fullName>
        <ecNumber evidence="3">2.4.-.-</ecNumber>
    </submittedName>
</protein>
<accession>A0AAQ3LAA7</accession>
<dbReference type="RefSeq" id="WP_317834490.1">
    <property type="nucleotide sequence ID" value="NZ_CP136920.1"/>
</dbReference>
<dbReference type="InterPro" id="IPR001296">
    <property type="entry name" value="Glyco_trans_1"/>
</dbReference>
<dbReference type="EMBL" id="CP136920">
    <property type="protein sequence ID" value="WOO42006.1"/>
    <property type="molecule type" value="Genomic_DNA"/>
</dbReference>
<keyword evidence="4" id="KW-1185">Reference proteome</keyword>
<organism evidence="3 4">
    <name type="scientific">Rubellicoccus peritrichatus</name>
    <dbReference type="NCBI Taxonomy" id="3080537"/>
    <lineage>
        <taxon>Bacteria</taxon>
        <taxon>Pseudomonadati</taxon>
        <taxon>Verrucomicrobiota</taxon>
        <taxon>Opitutia</taxon>
        <taxon>Puniceicoccales</taxon>
        <taxon>Cerasicoccaceae</taxon>
        <taxon>Rubellicoccus</taxon>
    </lineage>
</organism>
<dbReference type="GO" id="GO:0016757">
    <property type="term" value="F:glycosyltransferase activity"/>
    <property type="evidence" value="ECO:0007669"/>
    <property type="project" value="UniProtKB-KW"/>
</dbReference>
<dbReference type="Pfam" id="PF13439">
    <property type="entry name" value="Glyco_transf_4"/>
    <property type="match status" value="1"/>
</dbReference>
<feature type="domain" description="Glycosyltransferase subfamily 4-like N-terminal" evidence="2">
    <location>
        <begin position="19"/>
        <end position="208"/>
    </location>
</feature>
<keyword evidence="3" id="KW-0808">Transferase</keyword>
<keyword evidence="3" id="KW-0328">Glycosyltransferase</keyword>
<feature type="domain" description="Glycosyl transferase family 1" evidence="1">
    <location>
        <begin position="219"/>
        <end position="386"/>
    </location>
</feature>
<dbReference type="KEGG" id="puo:RZN69_02820"/>
<dbReference type="EC" id="2.4.-.-" evidence="3"/>
<reference evidence="3 4" key="1">
    <citation type="submission" date="2023-10" db="EMBL/GenBank/DDBJ databases">
        <title>Rubellicoccus peritrichatus gen. nov., sp. nov., isolated from an algae of coral reef tank.</title>
        <authorList>
            <person name="Luo J."/>
        </authorList>
    </citation>
    <scope>NUCLEOTIDE SEQUENCE [LARGE SCALE GENOMIC DNA]</scope>
    <source>
        <strain evidence="3 4">CR14</strain>
    </source>
</reference>